<dbReference type="RefSeq" id="XP_052945758.1">
    <property type="nucleotide sequence ID" value="XM_053093042.1"/>
</dbReference>
<dbReference type="SUPFAM" id="SSF55811">
    <property type="entry name" value="Nudix"/>
    <property type="match status" value="1"/>
</dbReference>
<gene>
    <name evidence="1" type="ORF">MKK02DRAFT_44680</name>
</gene>
<evidence type="ECO:0000313" key="1">
    <source>
        <dbReference type="EMBL" id="KAI9635981.1"/>
    </source>
</evidence>
<proteinExistence type="predicted"/>
<dbReference type="AlphaFoldDB" id="A0AA38HB50"/>
<name>A0AA38HB50_9TREE</name>
<reference evidence="1" key="1">
    <citation type="journal article" date="2022" name="G3 (Bethesda)">
        <title>High quality genome of the basidiomycete yeast Dioszegia hungarica PDD-24b-2 isolated from cloud water.</title>
        <authorList>
            <person name="Jarrige D."/>
            <person name="Haridas S."/>
            <person name="Bleykasten-Grosshans C."/>
            <person name="Joly M."/>
            <person name="Nadalig T."/>
            <person name="Sancelme M."/>
            <person name="Vuilleumier S."/>
            <person name="Grigoriev I.V."/>
            <person name="Amato P."/>
            <person name="Bringel F."/>
        </authorList>
    </citation>
    <scope>NUCLEOTIDE SEQUENCE</scope>
    <source>
        <strain evidence="1">PDD-24b-2</strain>
    </source>
</reference>
<keyword evidence="2" id="KW-1185">Reference proteome</keyword>
<evidence type="ECO:0000313" key="2">
    <source>
        <dbReference type="Proteomes" id="UP001164286"/>
    </source>
</evidence>
<dbReference type="GeneID" id="77732247"/>
<sequence length="268" mass="29410">MHATLLDLIKSIDPYVYPSNPLVHPRDNARMTPFHLVIGNHHVDPPILPIGHIHPTILIDMLAYNVETVGESFTFYPAMGPRPESAVLRAVKAVAFSYQAVNRGKDALTGIIDGLVDFMRKRGTVPEDKYGPNEERFAMYASPRSTHFEGKVLGPMRNAVATVARSRSGFFGCATFGVKAILYEGEGEGMRIWVQVRGGKLNQSSWGGQYDVTANGALPAGLLPLEGIVKECVEEADLPAEFCAANLKLTATASYWMIAKEWVRPHTT</sequence>
<dbReference type="InterPro" id="IPR015797">
    <property type="entry name" value="NUDIX_hydrolase-like_dom_sf"/>
</dbReference>
<organism evidence="1 2">
    <name type="scientific">Dioszegia hungarica</name>
    <dbReference type="NCBI Taxonomy" id="4972"/>
    <lineage>
        <taxon>Eukaryota</taxon>
        <taxon>Fungi</taxon>
        <taxon>Dikarya</taxon>
        <taxon>Basidiomycota</taxon>
        <taxon>Agaricomycotina</taxon>
        <taxon>Tremellomycetes</taxon>
        <taxon>Tremellales</taxon>
        <taxon>Bulleribasidiaceae</taxon>
        <taxon>Dioszegia</taxon>
    </lineage>
</organism>
<accession>A0AA38HB50</accession>
<dbReference type="Proteomes" id="UP001164286">
    <property type="component" value="Unassembled WGS sequence"/>
</dbReference>
<dbReference type="EMBL" id="JAKWFO010000005">
    <property type="protein sequence ID" value="KAI9635981.1"/>
    <property type="molecule type" value="Genomic_DNA"/>
</dbReference>
<evidence type="ECO:0008006" key="3">
    <source>
        <dbReference type="Google" id="ProtNLM"/>
    </source>
</evidence>
<comment type="caution">
    <text evidence="1">The sequence shown here is derived from an EMBL/GenBank/DDBJ whole genome shotgun (WGS) entry which is preliminary data.</text>
</comment>
<protein>
    <recommendedName>
        <fullName evidence="3">Nudix hydrolase domain-containing protein</fullName>
    </recommendedName>
</protein>
<dbReference type="Gene3D" id="3.90.79.10">
    <property type="entry name" value="Nucleoside Triphosphate Pyrophosphohydrolase"/>
    <property type="match status" value="1"/>
</dbReference>